<evidence type="ECO:0000256" key="8">
    <source>
        <dbReference type="SAM" id="SignalP"/>
    </source>
</evidence>
<dbReference type="Pfam" id="PF00084">
    <property type="entry name" value="Sushi"/>
    <property type="match status" value="4"/>
</dbReference>
<feature type="domain" description="Sushi" evidence="9">
    <location>
        <begin position="142"/>
        <end position="201"/>
    </location>
</feature>
<keyword evidence="7" id="KW-1133">Transmembrane helix</keyword>
<evidence type="ECO:0000256" key="4">
    <source>
        <dbReference type="ARBA" id="ARBA00023157"/>
    </source>
</evidence>
<feature type="domain" description="Sushi" evidence="9">
    <location>
        <begin position="84"/>
        <end position="141"/>
    </location>
</feature>
<evidence type="ECO:0000256" key="3">
    <source>
        <dbReference type="ARBA" id="ARBA00022737"/>
    </source>
</evidence>
<evidence type="ECO:0000256" key="1">
    <source>
        <dbReference type="ARBA" id="ARBA00022659"/>
    </source>
</evidence>
<dbReference type="Proteomes" id="UP000515145">
    <property type="component" value="Chromosome 7"/>
</dbReference>
<dbReference type="AlphaFoldDB" id="A0A6P7IVB5"/>
<dbReference type="CDD" id="cd00033">
    <property type="entry name" value="CCP"/>
    <property type="match status" value="4"/>
</dbReference>
<evidence type="ECO:0000256" key="7">
    <source>
        <dbReference type="SAM" id="Phobius"/>
    </source>
</evidence>
<dbReference type="OrthoDB" id="6480633at2759"/>
<feature type="domain" description="Sushi" evidence="9">
    <location>
        <begin position="202"/>
        <end position="261"/>
    </location>
</feature>
<comment type="caution">
    <text evidence="5">Lacks conserved residue(s) required for the propagation of feature annotation.</text>
</comment>
<evidence type="ECO:0000313" key="11">
    <source>
        <dbReference type="RefSeq" id="XP_028265539.1"/>
    </source>
</evidence>
<gene>
    <name evidence="11 12" type="primary">LOC114438414</name>
</gene>
<feature type="signal peptide" evidence="8">
    <location>
        <begin position="1"/>
        <end position="20"/>
    </location>
</feature>
<feature type="disulfide bond" evidence="5">
    <location>
        <begin position="54"/>
        <end position="81"/>
    </location>
</feature>
<evidence type="ECO:0000313" key="10">
    <source>
        <dbReference type="Proteomes" id="UP000515145"/>
    </source>
</evidence>
<evidence type="ECO:0000313" key="12">
    <source>
        <dbReference type="RefSeq" id="XP_028265540.1"/>
    </source>
</evidence>
<dbReference type="RefSeq" id="XP_028265540.1">
    <property type="nucleotide sequence ID" value="XM_028409739.1"/>
</dbReference>
<keyword evidence="7" id="KW-0472">Membrane</keyword>
<keyword evidence="2 8" id="KW-0732">Signal</keyword>
<evidence type="ECO:0000259" key="9">
    <source>
        <dbReference type="PROSITE" id="PS50923"/>
    </source>
</evidence>
<name>A0A6P7IVB5_9TELE</name>
<dbReference type="PANTHER" id="PTHR45656:SF4">
    <property type="entry name" value="PROTEIN CBR-CLEC-78"/>
    <property type="match status" value="1"/>
</dbReference>
<dbReference type="GeneID" id="114438414"/>
<keyword evidence="7" id="KW-0812">Transmembrane</keyword>
<sequence>MGVPVFLLLGILGLVVTAKAQSCSKPALGPNMNLHNDYILSQTFPDGLRVSLSCVVGYQPAAGSIYITCTAGTWSPVQLICEKRPCGPAGEISNGHIEYPDGSDFGAKAVVVCDPGHTLVGNKEIRCGAQGWMGRLPTCEEVSCEPPPQIENGSFRPDNEVYRYAEAVSYTCMPDYILSGLKTISCSEDGTFKPAPPKCVKVNCPDVEVENADWLSGSRPPHGYKATMTFKCRRDYVMKGSATITCGANSSWEPAVPKCEKMPPPPTAAPTTTTTTTTTTTPRTSKRPTGSGTDDKESGAGDSSTGFLLKVILAPVAVILGLVAVAVIIKKMKGSQGGKTDATEPEEDLPLDDKRSCPVSPALLAAKPAA</sequence>
<dbReference type="PROSITE" id="PS50923">
    <property type="entry name" value="SUSHI"/>
    <property type="match status" value="4"/>
</dbReference>
<dbReference type="Gene3D" id="2.10.70.10">
    <property type="entry name" value="Complement Module, domain 1"/>
    <property type="match status" value="4"/>
</dbReference>
<evidence type="ECO:0000256" key="6">
    <source>
        <dbReference type="SAM" id="MobiDB-lite"/>
    </source>
</evidence>
<dbReference type="PANTHER" id="PTHR45656">
    <property type="entry name" value="PROTEIN CBR-CLEC-78"/>
    <property type="match status" value="1"/>
</dbReference>
<keyword evidence="10" id="KW-1185">Reference proteome</keyword>
<feature type="compositionally biased region" description="Low complexity" evidence="6">
    <location>
        <begin position="269"/>
        <end position="282"/>
    </location>
</feature>
<dbReference type="FunFam" id="2.10.70.10:FF:000014">
    <property type="entry name" value="Membrane cofactor protein"/>
    <property type="match status" value="1"/>
</dbReference>
<keyword evidence="3" id="KW-0677">Repeat</keyword>
<proteinExistence type="predicted"/>
<dbReference type="SMART" id="SM00032">
    <property type="entry name" value="CCP"/>
    <property type="match status" value="4"/>
</dbReference>
<evidence type="ECO:0000256" key="2">
    <source>
        <dbReference type="ARBA" id="ARBA00022729"/>
    </source>
</evidence>
<dbReference type="InterPro" id="IPR000436">
    <property type="entry name" value="Sushi_SCR_CCP_dom"/>
</dbReference>
<feature type="chain" id="PRO_5044651247" evidence="8">
    <location>
        <begin position="21"/>
        <end position="370"/>
    </location>
</feature>
<dbReference type="InterPro" id="IPR035976">
    <property type="entry name" value="Sushi/SCR/CCP_sf"/>
</dbReference>
<dbReference type="RefSeq" id="XP_028265539.1">
    <property type="nucleotide sequence ID" value="XM_028409738.1"/>
</dbReference>
<feature type="disulfide bond" evidence="5">
    <location>
        <begin position="172"/>
        <end position="199"/>
    </location>
</feature>
<keyword evidence="1 5" id="KW-0768">Sushi</keyword>
<feature type="disulfide bond" evidence="5">
    <location>
        <begin position="232"/>
        <end position="259"/>
    </location>
</feature>
<keyword evidence="4 5" id="KW-1015">Disulfide bond</keyword>
<organism evidence="10 11">
    <name type="scientific">Parambassis ranga</name>
    <name type="common">Indian glassy fish</name>
    <dbReference type="NCBI Taxonomy" id="210632"/>
    <lineage>
        <taxon>Eukaryota</taxon>
        <taxon>Metazoa</taxon>
        <taxon>Chordata</taxon>
        <taxon>Craniata</taxon>
        <taxon>Vertebrata</taxon>
        <taxon>Euteleostomi</taxon>
        <taxon>Actinopterygii</taxon>
        <taxon>Neopterygii</taxon>
        <taxon>Teleostei</taxon>
        <taxon>Neoteleostei</taxon>
        <taxon>Acanthomorphata</taxon>
        <taxon>Ovalentaria</taxon>
        <taxon>Ambassidae</taxon>
        <taxon>Parambassis</taxon>
    </lineage>
</organism>
<protein>
    <submittedName>
        <fullName evidence="11 12">Membrane cofactor protein-like isoform X1</fullName>
    </submittedName>
</protein>
<feature type="region of interest" description="Disordered" evidence="6">
    <location>
        <begin position="255"/>
        <end position="302"/>
    </location>
</feature>
<dbReference type="InterPro" id="IPR051277">
    <property type="entry name" value="SEZ6_CSMD_C4BPB_Regulators"/>
</dbReference>
<dbReference type="SUPFAM" id="SSF57535">
    <property type="entry name" value="Complement control module/SCR domain"/>
    <property type="match status" value="4"/>
</dbReference>
<evidence type="ECO:0000256" key="5">
    <source>
        <dbReference type="PROSITE-ProRule" id="PRU00302"/>
    </source>
</evidence>
<accession>A0A6P7IVB5</accession>
<feature type="transmembrane region" description="Helical" evidence="7">
    <location>
        <begin position="307"/>
        <end position="329"/>
    </location>
</feature>
<feature type="domain" description="Sushi" evidence="9">
    <location>
        <begin position="21"/>
        <end position="83"/>
    </location>
</feature>
<reference evidence="11 12" key="1">
    <citation type="submission" date="2025-04" db="UniProtKB">
        <authorList>
            <consortium name="RefSeq"/>
        </authorList>
    </citation>
    <scope>IDENTIFICATION</scope>
</reference>
<feature type="region of interest" description="Disordered" evidence="6">
    <location>
        <begin position="334"/>
        <end position="370"/>
    </location>
</feature>